<evidence type="ECO:0000313" key="3">
    <source>
        <dbReference type="Proteomes" id="UP000569914"/>
    </source>
</evidence>
<proteinExistence type="predicted"/>
<gene>
    <name evidence="2" type="ORF">BKA15_002999</name>
</gene>
<dbReference type="InterPro" id="IPR037401">
    <property type="entry name" value="SnoaL-like"/>
</dbReference>
<dbReference type="GO" id="GO:0016853">
    <property type="term" value="F:isomerase activity"/>
    <property type="evidence" value="ECO:0007669"/>
    <property type="project" value="UniProtKB-KW"/>
</dbReference>
<organism evidence="2 3">
    <name type="scientific">Microlunatus parietis</name>
    <dbReference type="NCBI Taxonomy" id="682979"/>
    <lineage>
        <taxon>Bacteria</taxon>
        <taxon>Bacillati</taxon>
        <taxon>Actinomycetota</taxon>
        <taxon>Actinomycetes</taxon>
        <taxon>Propionibacteriales</taxon>
        <taxon>Propionibacteriaceae</taxon>
        <taxon>Microlunatus</taxon>
    </lineage>
</organism>
<reference evidence="2 3" key="1">
    <citation type="submission" date="2020-07" db="EMBL/GenBank/DDBJ databases">
        <title>Sequencing the genomes of 1000 actinobacteria strains.</title>
        <authorList>
            <person name="Klenk H.-P."/>
        </authorList>
    </citation>
    <scope>NUCLEOTIDE SEQUENCE [LARGE SCALE GENOMIC DNA]</scope>
    <source>
        <strain evidence="2 3">DSM 22083</strain>
    </source>
</reference>
<comment type="caution">
    <text evidence="2">The sequence shown here is derived from an EMBL/GenBank/DDBJ whole genome shotgun (WGS) entry which is preliminary data.</text>
</comment>
<dbReference type="InterPro" id="IPR032710">
    <property type="entry name" value="NTF2-like_dom_sf"/>
</dbReference>
<dbReference type="Gene3D" id="3.10.450.50">
    <property type="match status" value="1"/>
</dbReference>
<keyword evidence="2" id="KW-0413">Isomerase</keyword>
<keyword evidence="3" id="KW-1185">Reference proteome</keyword>
<dbReference type="Pfam" id="PF12680">
    <property type="entry name" value="SnoaL_2"/>
    <property type="match status" value="1"/>
</dbReference>
<feature type="domain" description="SnoaL-like" evidence="1">
    <location>
        <begin position="13"/>
        <end position="103"/>
    </location>
</feature>
<sequence>MTEHSPATATAVAFIEAFAAKDLTKLAGYCADDIVFESPRVKITGAPDVAEAMGQFAQAVASIDIIAAYGDDEHAVIMYDMQTGPFGTIRAADHFVVRDGKIISDQLVFDTYELRRFEESQTPAAG</sequence>
<dbReference type="RefSeq" id="WP_179751980.1">
    <property type="nucleotide sequence ID" value="NZ_JACCBU010000001.1"/>
</dbReference>
<name>A0A7Y9LCG1_9ACTN</name>
<dbReference type="SUPFAM" id="SSF54427">
    <property type="entry name" value="NTF2-like"/>
    <property type="match status" value="1"/>
</dbReference>
<evidence type="ECO:0000313" key="2">
    <source>
        <dbReference type="EMBL" id="NYE71670.1"/>
    </source>
</evidence>
<dbReference type="AlphaFoldDB" id="A0A7Y9LCG1"/>
<dbReference type="EMBL" id="JACCBU010000001">
    <property type="protein sequence ID" value="NYE71670.1"/>
    <property type="molecule type" value="Genomic_DNA"/>
</dbReference>
<dbReference type="Proteomes" id="UP000569914">
    <property type="component" value="Unassembled WGS sequence"/>
</dbReference>
<evidence type="ECO:0000259" key="1">
    <source>
        <dbReference type="Pfam" id="PF12680"/>
    </source>
</evidence>
<protein>
    <submittedName>
        <fullName evidence="2">Ketosteroid isomerase-like protein</fullName>
    </submittedName>
</protein>
<accession>A0A7Y9LCG1</accession>